<keyword evidence="6 10" id="KW-1133">Transmembrane helix</keyword>
<reference evidence="11 12" key="2">
    <citation type="journal article" date="2022" name="Mol. Biol. Evol.">
        <title>Comparative Genomics Reveals Insights into the Divergent Evolution of Astigmatic Mites and Household Pest Adaptations.</title>
        <authorList>
            <person name="Xiong Q."/>
            <person name="Wan A.T."/>
            <person name="Liu X."/>
            <person name="Fung C.S."/>
            <person name="Xiao X."/>
            <person name="Malainual N."/>
            <person name="Hou J."/>
            <person name="Wang L."/>
            <person name="Wang M."/>
            <person name="Yang K.Y."/>
            <person name="Cui Y."/>
            <person name="Leung E.L."/>
            <person name="Nong W."/>
            <person name="Shin S.K."/>
            <person name="Au S.W."/>
            <person name="Jeong K.Y."/>
            <person name="Chew F.T."/>
            <person name="Hui J.H."/>
            <person name="Leung T.F."/>
            <person name="Tungtrongchitr A."/>
            <person name="Zhong N."/>
            <person name="Liu Z."/>
            <person name="Tsui S.K."/>
        </authorList>
    </citation>
    <scope>NUCLEOTIDE SEQUENCE [LARGE SCALE GENOMIC DNA]</scope>
    <source>
        <strain evidence="11">Derp</strain>
    </source>
</reference>
<keyword evidence="4 10" id="KW-0812">Transmembrane</keyword>
<protein>
    <recommendedName>
        <fullName evidence="10">Elongation of very long chain fatty acids protein</fullName>
        <ecNumber evidence="10">2.3.1.199</ecNumber>
    </recommendedName>
    <alternativeName>
        <fullName evidence="10">Very-long-chain 3-oxoacyl-CoA synthase</fullName>
    </alternativeName>
</protein>
<accession>A0ABQ8JDW1</accession>
<evidence type="ECO:0000256" key="1">
    <source>
        <dbReference type="ARBA" id="ARBA00004141"/>
    </source>
</evidence>
<evidence type="ECO:0000256" key="8">
    <source>
        <dbReference type="ARBA" id="ARBA00023136"/>
    </source>
</evidence>
<comment type="catalytic activity">
    <reaction evidence="10">
        <text>a very-long-chain acyl-CoA + malonyl-CoA + H(+) = a very-long-chain 3-oxoacyl-CoA + CO2 + CoA</text>
        <dbReference type="Rhea" id="RHEA:32727"/>
        <dbReference type="ChEBI" id="CHEBI:15378"/>
        <dbReference type="ChEBI" id="CHEBI:16526"/>
        <dbReference type="ChEBI" id="CHEBI:57287"/>
        <dbReference type="ChEBI" id="CHEBI:57384"/>
        <dbReference type="ChEBI" id="CHEBI:90725"/>
        <dbReference type="ChEBI" id="CHEBI:90736"/>
        <dbReference type="EC" id="2.3.1.199"/>
    </reaction>
</comment>
<evidence type="ECO:0000256" key="4">
    <source>
        <dbReference type="ARBA" id="ARBA00022692"/>
    </source>
</evidence>
<evidence type="ECO:0000256" key="7">
    <source>
        <dbReference type="ARBA" id="ARBA00023098"/>
    </source>
</evidence>
<feature type="transmembrane region" description="Helical" evidence="10">
    <location>
        <begin position="200"/>
        <end position="219"/>
    </location>
</feature>
<evidence type="ECO:0000256" key="2">
    <source>
        <dbReference type="ARBA" id="ARBA00022516"/>
    </source>
</evidence>
<keyword evidence="8 10" id="KW-0472">Membrane</keyword>
<reference evidence="11 12" key="1">
    <citation type="journal article" date="2018" name="J. Allergy Clin. Immunol.">
        <title>High-quality assembly of Dermatophagoides pteronyssinus genome and transcriptome reveals a wide range of novel allergens.</title>
        <authorList>
            <person name="Liu X.Y."/>
            <person name="Yang K.Y."/>
            <person name="Wang M.Q."/>
            <person name="Kwok J.S."/>
            <person name="Zeng X."/>
            <person name="Yang Z."/>
            <person name="Xiao X.J."/>
            <person name="Lau C.P."/>
            <person name="Li Y."/>
            <person name="Huang Z.M."/>
            <person name="Ba J.G."/>
            <person name="Yim A.K."/>
            <person name="Ouyang C.Y."/>
            <person name="Ngai S.M."/>
            <person name="Chan T.F."/>
            <person name="Leung E.L."/>
            <person name="Liu L."/>
            <person name="Liu Z.G."/>
            <person name="Tsui S.K."/>
        </authorList>
    </citation>
    <scope>NUCLEOTIDE SEQUENCE [LARGE SCALE GENOMIC DNA]</scope>
    <source>
        <strain evidence="11">Derp</strain>
    </source>
</reference>
<dbReference type="Pfam" id="PF01151">
    <property type="entry name" value="ELO"/>
    <property type="match status" value="1"/>
</dbReference>
<keyword evidence="5 10" id="KW-0276">Fatty acid metabolism</keyword>
<gene>
    <name evidence="11" type="primary">ELOVL4_1</name>
    <name evidence="11" type="ORF">DERP_000976</name>
</gene>
<dbReference type="InterPro" id="IPR002076">
    <property type="entry name" value="ELO_fam"/>
</dbReference>
<feature type="transmembrane region" description="Helical" evidence="10">
    <location>
        <begin position="164"/>
        <end position="188"/>
    </location>
</feature>
<evidence type="ECO:0000313" key="11">
    <source>
        <dbReference type="EMBL" id="KAH9420550.1"/>
    </source>
</evidence>
<keyword evidence="7 10" id="KW-0443">Lipid metabolism</keyword>
<sequence>MQLFTAHYWNNYCDKRVVNNWLMHDGPYKLLLISFSYLLAIRFGIEWMRYRKPFTIRLPMFMFNVLLVAINLYFFYASFWWTNNGQDLFNFQFPSANDYSERTQQIINLYYYYQISKFIDYIDTVFLVLRKKNDHITVLHVYHHFSVPIVGWLANWMSPTMPVLGLFAMLNSFCHTVMYTYYALAALGNHRIRSYLWWKRYITCLQLIQFFILGSYGFYLNFQHYNYPQLFRWLLITQAIIYLIMFGNFYKHSYNYQSSDQLNGKIH</sequence>
<feature type="transmembrane region" description="Helical" evidence="10">
    <location>
        <begin position="231"/>
        <end position="250"/>
    </location>
</feature>
<evidence type="ECO:0000256" key="5">
    <source>
        <dbReference type="ARBA" id="ARBA00022832"/>
    </source>
</evidence>
<evidence type="ECO:0000313" key="12">
    <source>
        <dbReference type="Proteomes" id="UP000887458"/>
    </source>
</evidence>
<dbReference type="PANTHER" id="PTHR11157:SF69">
    <property type="entry name" value="ELONGATION OF VERY LONG CHAIN FATTY ACIDS PROTEIN 7"/>
    <property type="match status" value="1"/>
</dbReference>
<dbReference type="EMBL" id="NJHN03000047">
    <property type="protein sequence ID" value="KAH9420550.1"/>
    <property type="molecule type" value="Genomic_DNA"/>
</dbReference>
<dbReference type="Proteomes" id="UP000887458">
    <property type="component" value="Unassembled WGS sequence"/>
</dbReference>
<organism evidence="11 12">
    <name type="scientific">Dermatophagoides pteronyssinus</name>
    <name type="common">European house dust mite</name>
    <dbReference type="NCBI Taxonomy" id="6956"/>
    <lineage>
        <taxon>Eukaryota</taxon>
        <taxon>Metazoa</taxon>
        <taxon>Ecdysozoa</taxon>
        <taxon>Arthropoda</taxon>
        <taxon>Chelicerata</taxon>
        <taxon>Arachnida</taxon>
        <taxon>Acari</taxon>
        <taxon>Acariformes</taxon>
        <taxon>Sarcoptiformes</taxon>
        <taxon>Astigmata</taxon>
        <taxon>Psoroptidia</taxon>
        <taxon>Analgoidea</taxon>
        <taxon>Pyroglyphidae</taxon>
        <taxon>Dermatophagoidinae</taxon>
        <taxon>Dermatophagoides</taxon>
    </lineage>
</organism>
<comment type="similarity">
    <text evidence="10">Belongs to the ELO family.</text>
</comment>
<keyword evidence="12" id="KW-1185">Reference proteome</keyword>
<keyword evidence="3 10" id="KW-0808">Transferase</keyword>
<keyword evidence="9 10" id="KW-0275">Fatty acid biosynthesis</keyword>
<proteinExistence type="inferred from homology"/>
<name>A0ABQ8JDW1_DERPT</name>
<evidence type="ECO:0000256" key="9">
    <source>
        <dbReference type="ARBA" id="ARBA00023160"/>
    </source>
</evidence>
<feature type="transmembrane region" description="Helical" evidence="10">
    <location>
        <begin position="30"/>
        <end position="48"/>
    </location>
</feature>
<evidence type="ECO:0000256" key="6">
    <source>
        <dbReference type="ARBA" id="ARBA00022989"/>
    </source>
</evidence>
<dbReference type="EC" id="2.3.1.199" evidence="10"/>
<evidence type="ECO:0000256" key="3">
    <source>
        <dbReference type="ARBA" id="ARBA00022679"/>
    </source>
</evidence>
<feature type="transmembrane region" description="Helical" evidence="10">
    <location>
        <begin position="60"/>
        <end position="81"/>
    </location>
</feature>
<comment type="caution">
    <text evidence="11">The sequence shown here is derived from an EMBL/GenBank/DDBJ whole genome shotgun (WGS) entry which is preliminary data.</text>
</comment>
<comment type="subcellular location">
    <subcellularLocation>
        <location evidence="1">Membrane</location>
        <topology evidence="1">Multi-pass membrane protein</topology>
    </subcellularLocation>
</comment>
<evidence type="ECO:0000256" key="10">
    <source>
        <dbReference type="RuleBase" id="RU361115"/>
    </source>
</evidence>
<dbReference type="PANTHER" id="PTHR11157">
    <property type="entry name" value="FATTY ACID ACYL TRANSFERASE-RELATED"/>
    <property type="match status" value="1"/>
</dbReference>
<keyword evidence="2 10" id="KW-0444">Lipid biosynthesis</keyword>